<dbReference type="RefSeq" id="WP_149353951.1">
    <property type="nucleotide sequence ID" value="NZ_VTRV01000288.1"/>
</dbReference>
<feature type="transmembrane region" description="Helical" evidence="1">
    <location>
        <begin position="31"/>
        <end position="50"/>
    </location>
</feature>
<name>A0A5D8YCI0_9GAMM</name>
<keyword evidence="1" id="KW-0472">Membrane</keyword>
<dbReference type="EMBL" id="VTRV01000288">
    <property type="protein sequence ID" value="TZF80150.1"/>
    <property type="molecule type" value="Genomic_DNA"/>
</dbReference>
<dbReference type="Proteomes" id="UP000323164">
    <property type="component" value="Unassembled WGS sequence"/>
</dbReference>
<keyword evidence="1" id="KW-0812">Transmembrane</keyword>
<reference evidence="2 3" key="1">
    <citation type="submission" date="2019-08" db="EMBL/GenBank/DDBJ databases">
        <title>Draft genome sequence of Lysobacter sp. UKS-15.</title>
        <authorList>
            <person name="Im W.-T."/>
        </authorList>
    </citation>
    <scope>NUCLEOTIDE SEQUENCE [LARGE SCALE GENOMIC DNA]</scope>
    <source>
        <strain evidence="2 3">UKS-15</strain>
    </source>
</reference>
<gene>
    <name evidence="2" type="ORF">FW784_14125</name>
</gene>
<protein>
    <submittedName>
        <fullName evidence="2">Uncharacterized protein</fullName>
    </submittedName>
</protein>
<feature type="transmembrane region" description="Helical" evidence="1">
    <location>
        <begin position="7"/>
        <end position="25"/>
    </location>
</feature>
<accession>A0A5D8YCI0</accession>
<proteinExistence type="predicted"/>
<organism evidence="2 3">
    <name type="scientific">Cognatilysobacter lacus</name>
    <dbReference type="NCBI Taxonomy" id="1643323"/>
    <lineage>
        <taxon>Bacteria</taxon>
        <taxon>Pseudomonadati</taxon>
        <taxon>Pseudomonadota</taxon>
        <taxon>Gammaproteobacteria</taxon>
        <taxon>Lysobacterales</taxon>
        <taxon>Lysobacteraceae</taxon>
        <taxon>Cognatilysobacter</taxon>
    </lineage>
</organism>
<comment type="caution">
    <text evidence="2">The sequence shown here is derived from an EMBL/GenBank/DDBJ whole genome shotgun (WGS) entry which is preliminary data.</text>
</comment>
<sequence length="73" mass="7505">MAAQTRRAANLAALVAAFLAIWLVFRDDIGLLVFAGVSLAALLAGIGVLAGRTSKSRLCSACRALADAFWGIG</sequence>
<evidence type="ECO:0000313" key="2">
    <source>
        <dbReference type="EMBL" id="TZF80150.1"/>
    </source>
</evidence>
<evidence type="ECO:0000256" key="1">
    <source>
        <dbReference type="SAM" id="Phobius"/>
    </source>
</evidence>
<dbReference type="AlphaFoldDB" id="A0A5D8YCI0"/>
<evidence type="ECO:0000313" key="3">
    <source>
        <dbReference type="Proteomes" id="UP000323164"/>
    </source>
</evidence>
<keyword evidence="1" id="KW-1133">Transmembrane helix</keyword>
<keyword evidence="3" id="KW-1185">Reference proteome</keyword>